<feature type="compositionally biased region" description="Basic and acidic residues" evidence="8">
    <location>
        <begin position="276"/>
        <end position="285"/>
    </location>
</feature>
<keyword evidence="5" id="KW-0493">Microtubule</keyword>
<feature type="region of interest" description="Disordered" evidence="8">
    <location>
        <begin position="818"/>
        <end position="939"/>
    </location>
</feature>
<dbReference type="SUPFAM" id="SSF48371">
    <property type="entry name" value="ARM repeat"/>
    <property type="match status" value="1"/>
</dbReference>
<comment type="caution">
    <text evidence="10">The sequence shown here is derived from an EMBL/GenBank/DDBJ whole genome shotgun (WGS) entry which is preliminary data.</text>
</comment>
<dbReference type="SMART" id="SM01349">
    <property type="entry name" value="TOG"/>
    <property type="match status" value="2"/>
</dbReference>
<feature type="region of interest" description="Disordered" evidence="8">
    <location>
        <begin position="751"/>
        <end position="770"/>
    </location>
</feature>
<dbReference type="GO" id="GO:1990023">
    <property type="term" value="C:mitotic spindle midzone"/>
    <property type="evidence" value="ECO:0007669"/>
    <property type="project" value="TreeGrafter"/>
</dbReference>
<dbReference type="EMBL" id="NPHW01002114">
    <property type="protein sequence ID" value="OXV12127.1"/>
    <property type="molecule type" value="Genomic_DNA"/>
</dbReference>
<dbReference type="InterPro" id="IPR034085">
    <property type="entry name" value="TOG"/>
</dbReference>
<dbReference type="InterPro" id="IPR011989">
    <property type="entry name" value="ARM-like"/>
</dbReference>
<evidence type="ECO:0000256" key="8">
    <source>
        <dbReference type="SAM" id="MobiDB-lite"/>
    </source>
</evidence>
<feature type="domain" description="TOG" evidence="9">
    <location>
        <begin position="1"/>
        <end position="220"/>
    </location>
</feature>
<evidence type="ECO:0000256" key="1">
    <source>
        <dbReference type="ARBA" id="ARBA00004186"/>
    </source>
</evidence>
<feature type="compositionally biased region" description="Polar residues" evidence="8">
    <location>
        <begin position="567"/>
        <end position="579"/>
    </location>
</feature>
<gene>
    <name evidence="10" type="ORF">Egran_00112</name>
</gene>
<dbReference type="GO" id="GO:0051301">
    <property type="term" value="P:cell division"/>
    <property type="evidence" value="ECO:0007669"/>
    <property type="project" value="UniProtKB-KW"/>
</dbReference>
<reference evidence="10 11" key="1">
    <citation type="journal article" date="2015" name="Environ. Microbiol.">
        <title>Metagenome sequence of Elaphomyces granulatus from sporocarp tissue reveals Ascomycota ectomycorrhizal fingerprints of genome expansion and a Proteobacteria-rich microbiome.</title>
        <authorList>
            <person name="Quandt C.A."/>
            <person name="Kohler A."/>
            <person name="Hesse C.N."/>
            <person name="Sharpton T.J."/>
            <person name="Martin F."/>
            <person name="Spatafora J.W."/>
        </authorList>
    </citation>
    <scope>NUCLEOTIDE SEQUENCE [LARGE SCALE GENOMIC DNA]</scope>
    <source>
        <strain evidence="10 11">OSC145934</strain>
    </source>
</reference>
<sequence length="1256" mass="138664">MESRAAELLAILKNPNTSVEAKVAHLTGTKSDIKQRNVPEVAIAPIFEALRLAVASQHSSLSTAGFSALGHLLKRLYIQEHHHAVVTQARHLYPLLLERLGDHRERIRAHAAQAFTDLWLAAQTEVEHHVLEVALVGKNPRAKEMSMFWLSNMTKEHGLLFRTYVPSLVACLEDADSGVRETAKQTVIELFQNAPSRANSDLKKQLVVHNVRKSIATAILASLGLATVDQDLSSSFSHSRSEIRRPGSSLSTHRARDDPPRPNSVLSARSQGNGEATKDELDVPRPRTLVSKSESSRPPILSHSVSTESLAASAAEVVEGERIEPLDVNSNREVDEIVRGLLPHFEGRETEQNWMPREKAILTLRRLTRGNAPHLYTQHYMAAIKSLLDGILKVVNSLRTTLSTCGCLLIQDMAKICGSGIDHLLDILMQNLIKLCAGMKKISAQNGNTTVDILIGSISYNPRILQHLWLACQDKNVQPRLYTTGWLKTLINKYARHRSSIEHNGGLELIEKCIKKGLADPNPGVRESMRGTFWTFFGLWPDRATDILSTLDNKSKTLLEKDPANPNPNSLSTGVEQPRSTFSSSTSAASGRQALKETIAAQKKRLAAENKAPPRPESAQSSFPEAETKPSRLPAHRAPAAKSATVRTVPTGAHLSTLSSAPMRPAIKPRRPELARPATADPYSDRRPPSAASHRKASSPDDSPPKPKARLLATPGPKSTGAPRPKSTTIDAAPVSTAKIRARRLDISTLKGGDDRSLANRLRSNSNDLPRSALGVEESVSRVMPRVRALEDPEHVFEDPKLVREAIPVSYQDAVAVAETSSESQLPEKPTTPVPHSQISDDGTVPRPPISAQRHSRTTSEESKAASPVPLSPNGPHSISGSGDHASEVPTPTMQCSVSRPEEILYPENPKVYEDPEPPASPQAVGSPSRSPNIPFSTVKPSVLEELPVNEPTILSQRDNKQSPMPERISRLSQVLSPDAENTHRRWGKIESAEKWRSISPRSKDPIKAREMIDKGINRIRAKALDVHGYRKLQGLLKYHETIFADEAKYDEMLMALIEALEAPGDDKRSTLGRPLDLKTQILVTIRLMLALNKTYFSTYYPRVMTALLNTRKHYELTNHIVSGLEKTSEDIVATCDPPDVIDAVLDLIETEGKDDEGYRSITMGIYVLKGLLRRLNKNHVYLHHPEVERLGKLANKNLAEPQPDIRRAITDFCVELHEMVNNEELFWRMIGSPTGDLRNLLTYYIVKQSSQVAQA</sequence>
<evidence type="ECO:0000256" key="7">
    <source>
        <dbReference type="ARBA" id="ARBA00024889"/>
    </source>
</evidence>
<evidence type="ECO:0000313" key="11">
    <source>
        <dbReference type="Proteomes" id="UP000243515"/>
    </source>
</evidence>
<feature type="region of interest" description="Disordered" evidence="8">
    <location>
        <begin position="558"/>
        <end position="735"/>
    </location>
</feature>
<dbReference type="GO" id="GO:0060172">
    <property type="term" value="P:astral microtubule depolymerization"/>
    <property type="evidence" value="ECO:0007669"/>
    <property type="project" value="TreeGrafter"/>
</dbReference>
<name>A0A232M7R0_9EURO</name>
<dbReference type="GO" id="GO:0090307">
    <property type="term" value="P:mitotic spindle assembly"/>
    <property type="evidence" value="ECO:0007669"/>
    <property type="project" value="TreeGrafter"/>
</dbReference>
<dbReference type="PANTHER" id="PTHR21567">
    <property type="entry name" value="CLASP"/>
    <property type="match status" value="1"/>
</dbReference>
<dbReference type="PANTHER" id="PTHR21567:SF9">
    <property type="entry name" value="CLIP-ASSOCIATING PROTEIN"/>
    <property type="match status" value="1"/>
</dbReference>
<dbReference type="GO" id="GO:0005876">
    <property type="term" value="C:spindle microtubule"/>
    <property type="evidence" value="ECO:0007669"/>
    <property type="project" value="TreeGrafter"/>
</dbReference>
<evidence type="ECO:0000259" key="9">
    <source>
        <dbReference type="SMART" id="SM01349"/>
    </source>
</evidence>
<comment type="subunit">
    <text evidence="3">Interacts with microtubules.</text>
</comment>
<protein>
    <recommendedName>
        <fullName evidence="9">TOG domain-containing protein</fullName>
    </recommendedName>
</protein>
<proteinExistence type="inferred from homology"/>
<feature type="domain" description="TOG" evidence="9">
    <location>
        <begin position="327"/>
        <end position="571"/>
    </location>
</feature>
<comment type="function">
    <text evidence="7">Microtubule binding protein that promotes the stabilization of dynamic microtubules. Required for mitotic spindle formation.</text>
</comment>
<organism evidence="10 11">
    <name type="scientific">Elaphomyces granulatus</name>
    <dbReference type="NCBI Taxonomy" id="519963"/>
    <lineage>
        <taxon>Eukaryota</taxon>
        <taxon>Fungi</taxon>
        <taxon>Dikarya</taxon>
        <taxon>Ascomycota</taxon>
        <taxon>Pezizomycotina</taxon>
        <taxon>Eurotiomycetes</taxon>
        <taxon>Eurotiomycetidae</taxon>
        <taxon>Eurotiales</taxon>
        <taxon>Elaphomycetaceae</taxon>
        <taxon>Elaphomyces</taxon>
    </lineage>
</organism>
<dbReference type="Proteomes" id="UP000243515">
    <property type="component" value="Unassembled WGS sequence"/>
</dbReference>
<dbReference type="GO" id="GO:0005815">
    <property type="term" value="C:microtubule organizing center"/>
    <property type="evidence" value="ECO:0007669"/>
    <property type="project" value="TreeGrafter"/>
</dbReference>
<evidence type="ECO:0000313" key="10">
    <source>
        <dbReference type="EMBL" id="OXV12127.1"/>
    </source>
</evidence>
<dbReference type="AlphaFoldDB" id="A0A232M7R0"/>
<feature type="region of interest" description="Disordered" evidence="8">
    <location>
        <begin position="235"/>
        <end position="307"/>
    </location>
</feature>
<dbReference type="GO" id="GO:0005881">
    <property type="term" value="C:cytoplasmic microtubule"/>
    <property type="evidence" value="ECO:0007669"/>
    <property type="project" value="TreeGrafter"/>
</dbReference>
<evidence type="ECO:0000256" key="6">
    <source>
        <dbReference type="ARBA" id="ARBA00022776"/>
    </source>
</evidence>
<dbReference type="GO" id="GO:0008017">
    <property type="term" value="F:microtubule binding"/>
    <property type="evidence" value="ECO:0007669"/>
    <property type="project" value="TreeGrafter"/>
</dbReference>
<dbReference type="Gene3D" id="1.25.10.10">
    <property type="entry name" value="Leucine-rich Repeat Variant"/>
    <property type="match status" value="2"/>
</dbReference>
<feature type="compositionally biased region" description="Polar residues" evidence="8">
    <location>
        <begin position="924"/>
        <end position="939"/>
    </location>
</feature>
<evidence type="ECO:0000256" key="2">
    <source>
        <dbReference type="ARBA" id="ARBA00009549"/>
    </source>
</evidence>
<accession>A0A232M7R0</accession>
<evidence type="ECO:0000256" key="4">
    <source>
        <dbReference type="ARBA" id="ARBA00022618"/>
    </source>
</evidence>
<dbReference type="InterPro" id="IPR024395">
    <property type="entry name" value="CLASP_N_dom"/>
</dbReference>
<dbReference type="Pfam" id="PF12348">
    <property type="entry name" value="CLASP_N"/>
    <property type="match status" value="2"/>
</dbReference>
<keyword evidence="6" id="KW-0498">Mitosis</keyword>
<comment type="similarity">
    <text evidence="2">Belongs to the CLASP family.</text>
</comment>
<keyword evidence="11" id="KW-1185">Reference proteome</keyword>
<feature type="compositionally biased region" description="Low complexity" evidence="8">
    <location>
        <begin position="580"/>
        <end position="590"/>
    </location>
</feature>
<comment type="subcellular location">
    <subcellularLocation>
        <location evidence="1">Cytoplasm</location>
        <location evidence="1">Cytoskeleton</location>
        <location evidence="1">Spindle</location>
    </subcellularLocation>
</comment>
<evidence type="ECO:0000256" key="3">
    <source>
        <dbReference type="ARBA" id="ARBA00011375"/>
    </source>
</evidence>
<evidence type="ECO:0000256" key="5">
    <source>
        <dbReference type="ARBA" id="ARBA00022701"/>
    </source>
</evidence>
<keyword evidence="4" id="KW-0132">Cell division</keyword>
<feature type="compositionally biased region" description="Polar residues" evidence="8">
    <location>
        <begin position="264"/>
        <end position="274"/>
    </location>
</feature>
<keyword evidence="6" id="KW-0131">Cell cycle</keyword>
<dbReference type="OrthoDB" id="46159at2759"/>
<dbReference type="InterPro" id="IPR016024">
    <property type="entry name" value="ARM-type_fold"/>
</dbReference>